<keyword evidence="1" id="KW-0732">Signal</keyword>
<reference evidence="2" key="1">
    <citation type="journal article" date="2021" name="Nat. Microbiol.">
        <title>Cocultivation of an ultrasmall environmental parasitic bacterium with lytic ability against bacteria associated with wastewater foams.</title>
        <authorList>
            <person name="Batinovic S."/>
            <person name="Rose J.J.A."/>
            <person name="Ratcliffe J."/>
            <person name="Seviour R.J."/>
            <person name="Petrovski S."/>
        </authorList>
    </citation>
    <scope>NUCLEOTIDE SEQUENCE</scope>
    <source>
        <strain evidence="2">CON9</strain>
    </source>
</reference>
<name>A0ABX6IEU0_9ACTN</name>
<keyword evidence="3" id="KW-1185">Reference proteome</keyword>
<dbReference type="RefSeq" id="WP_213247367.1">
    <property type="nucleotide sequence ID" value="NZ_CP045806.1"/>
</dbReference>
<feature type="signal peptide" evidence="1">
    <location>
        <begin position="1"/>
        <end position="32"/>
    </location>
</feature>
<protein>
    <submittedName>
        <fullName evidence="2">Calcium-binding protein</fullName>
    </submittedName>
</protein>
<feature type="chain" id="PRO_5045776492" evidence="1">
    <location>
        <begin position="33"/>
        <end position="136"/>
    </location>
</feature>
<organism evidence="2 3">
    <name type="scientific">Gordonia pseudamarae</name>
    <dbReference type="NCBI Taxonomy" id="2831662"/>
    <lineage>
        <taxon>Bacteria</taxon>
        <taxon>Bacillati</taxon>
        <taxon>Actinomycetota</taxon>
        <taxon>Actinomycetes</taxon>
        <taxon>Mycobacteriales</taxon>
        <taxon>Gordoniaceae</taxon>
        <taxon>Gordonia</taxon>
    </lineage>
</organism>
<dbReference type="Proteomes" id="UP001059836">
    <property type="component" value="Chromosome"/>
</dbReference>
<evidence type="ECO:0000313" key="2">
    <source>
        <dbReference type="EMBL" id="QHN34350.1"/>
    </source>
</evidence>
<evidence type="ECO:0000313" key="3">
    <source>
        <dbReference type="Proteomes" id="UP001059836"/>
    </source>
</evidence>
<proteinExistence type="predicted"/>
<accession>A0ABX6IEU0</accession>
<sequence>MTSTKNSLHGSVRVAGVLAAVATAGTMTTALAADADAANYRDGTYTATGDYTRPGGPDKINVTVTLKKNIVQSVSVTPGSSHPVSSRFQGLVAGAIASQVQGKNIDSINVGKTAGSSLTPQGFNNAISKIKSQARA</sequence>
<gene>
    <name evidence="2" type="ORF">GII31_05025</name>
</gene>
<dbReference type="EMBL" id="CP045809">
    <property type="protein sequence ID" value="QHN34350.1"/>
    <property type="molecule type" value="Genomic_DNA"/>
</dbReference>
<evidence type="ECO:0000256" key="1">
    <source>
        <dbReference type="SAM" id="SignalP"/>
    </source>
</evidence>